<evidence type="ECO:0000256" key="1">
    <source>
        <dbReference type="ARBA" id="ARBA00004123"/>
    </source>
</evidence>
<evidence type="ECO:0000256" key="3">
    <source>
        <dbReference type="ARBA" id="ARBA00023242"/>
    </source>
</evidence>
<comment type="similarity">
    <text evidence="2 4">Belongs to the MAK16 family.</text>
</comment>
<name>T1JWJ6_TETUR</name>
<dbReference type="PANTHER" id="PTHR23405:SF4">
    <property type="entry name" value="PROTEIN MAK16 HOMOLOG"/>
    <property type="match status" value="1"/>
</dbReference>
<gene>
    <name evidence="7" type="primary">107371349</name>
</gene>
<dbReference type="OMA" id="DKGQNFC"/>
<organism evidence="7 8">
    <name type="scientific">Tetranychus urticae</name>
    <name type="common">Two-spotted spider mite</name>
    <dbReference type="NCBI Taxonomy" id="32264"/>
    <lineage>
        <taxon>Eukaryota</taxon>
        <taxon>Metazoa</taxon>
        <taxon>Ecdysozoa</taxon>
        <taxon>Arthropoda</taxon>
        <taxon>Chelicerata</taxon>
        <taxon>Arachnida</taxon>
        <taxon>Acari</taxon>
        <taxon>Acariformes</taxon>
        <taxon>Trombidiformes</taxon>
        <taxon>Prostigmata</taxon>
        <taxon>Eleutherengona</taxon>
        <taxon>Raphignathae</taxon>
        <taxon>Tetranychoidea</taxon>
        <taxon>Tetranychidae</taxon>
        <taxon>Tetranychus</taxon>
    </lineage>
</organism>
<evidence type="ECO:0000256" key="5">
    <source>
        <dbReference type="SAM" id="MobiDB-lite"/>
    </source>
</evidence>
<dbReference type="GO" id="GO:0005730">
    <property type="term" value="C:nucleolus"/>
    <property type="evidence" value="ECO:0007669"/>
    <property type="project" value="UniProtKB-UniRule"/>
</dbReference>
<dbReference type="InterPro" id="IPR006958">
    <property type="entry name" value="Mak16"/>
</dbReference>
<reference evidence="7" key="2">
    <citation type="submission" date="2015-06" db="UniProtKB">
        <authorList>
            <consortium name="EnsemblMetazoa"/>
        </authorList>
    </citation>
    <scope>IDENTIFICATION</scope>
</reference>
<dbReference type="Pfam" id="PF01778">
    <property type="entry name" value="Ribosomal_L28e"/>
    <property type="match status" value="1"/>
</dbReference>
<evidence type="ECO:0000256" key="2">
    <source>
        <dbReference type="ARBA" id="ARBA00005514"/>
    </source>
</evidence>
<accession>T1JWJ6</accession>
<reference evidence="8" key="1">
    <citation type="submission" date="2011-08" db="EMBL/GenBank/DDBJ databases">
        <authorList>
            <person name="Rombauts S."/>
        </authorList>
    </citation>
    <scope>NUCLEOTIDE SEQUENCE</scope>
    <source>
        <strain evidence="8">London</strain>
    </source>
</reference>
<feature type="compositionally biased region" description="Acidic residues" evidence="5">
    <location>
        <begin position="191"/>
        <end position="202"/>
    </location>
</feature>
<dbReference type="OrthoDB" id="10251342at2759"/>
<evidence type="ECO:0000259" key="6">
    <source>
        <dbReference type="Pfam" id="PF01778"/>
    </source>
</evidence>
<dbReference type="HOGENOM" id="CLU_050888_2_0_1"/>
<dbReference type="AlphaFoldDB" id="T1JWJ6"/>
<evidence type="ECO:0000256" key="4">
    <source>
        <dbReference type="PIRNR" id="PIRNR003352"/>
    </source>
</evidence>
<sequence>MQHDDVIWNTLRAGTCSYKVKTTTQDFCKNDYNVYGLCTRSNCPLSNSNYATVREEEGVCYLYVKTIERAAFPAKMWEKIKLPKDYQEALAEIDRQLIYWPFHVKDRCKKRLTKITQYLIRMRKMATRRQKKLITMPRKIERRERRREVKALLAAKLDNAIERELLERLKQGTYGDMYKFPETAFDKAIQDEDGESEVETEEPSTSKESAKEKKVQFVAAEDFDESDSSDMEDYSDNDSSDMDETESEDEEEVALERLKKSRPRVVIEYEKPKIVATKKN</sequence>
<dbReference type="GO" id="GO:0000460">
    <property type="term" value="P:maturation of 5.8S rRNA"/>
    <property type="evidence" value="ECO:0007669"/>
    <property type="project" value="TreeGrafter"/>
</dbReference>
<feature type="domain" description="Ribosomal eL28/Mak16" evidence="6">
    <location>
        <begin position="6"/>
        <end position="118"/>
    </location>
</feature>
<dbReference type="Proteomes" id="UP000015104">
    <property type="component" value="Unassembled WGS sequence"/>
</dbReference>
<keyword evidence="8" id="KW-1185">Reference proteome</keyword>
<feature type="region of interest" description="Disordered" evidence="5">
    <location>
        <begin position="190"/>
        <end position="261"/>
    </location>
</feature>
<feature type="compositionally biased region" description="Basic and acidic residues" evidence="5">
    <location>
        <begin position="204"/>
        <end position="215"/>
    </location>
</feature>
<dbReference type="InterPro" id="IPR029004">
    <property type="entry name" value="Ribosomal_eL28/Mak16"/>
</dbReference>
<dbReference type="PANTHER" id="PTHR23405">
    <property type="entry name" value="MAINTENANCE OF KILLER 16 MAK16 PROTEIN-RELATED"/>
    <property type="match status" value="1"/>
</dbReference>
<dbReference type="STRING" id="32264.T1JWJ6"/>
<evidence type="ECO:0000313" key="7">
    <source>
        <dbReference type="EnsemblMetazoa" id="tetur02g08510.1"/>
    </source>
</evidence>
<dbReference type="EMBL" id="CAEY01000813">
    <property type="status" value="NOT_ANNOTATED_CDS"/>
    <property type="molecule type" value="Genomic_DNA"/>
</dbReference>
<proteinExistence type="inferred from homology"/>
<dbReference type="Pfam" id="PF04874">
    <property type="entry name" value="Mak16"/>
    <property type="match status" value="1"/>
</dbReference>
<dbReference type="KEGG" id="tut:107371349"/>
<dbReference type="Gene3D" id="3.30.390.110">
    <property type="match status" value="1"/>
</dbReference>
<dbReference type="GO" id="GO:0030687">
    <property type="term" value="C:preribosome, large subunit precursor"/>
    <property type="evidence" value="ECO:0007669"/>
    <property type="project" value="TreeGrafter"/>
</dbReference>
<feature type="compositionally biased region" description="Acidic residues" evidence="5">
    <location>
        <begin position="221"/>
        <end position="253"/>
    </location>
</feature>
<dbReference type="FunFam" id="3.30.390.110:FF:000001">
    <property type="entry name" value="Protein MAK16 homolog"/>
    <property type="match status" value="1"/>
</dbReference>
<dbReference type="EnsemblMetazoa" id="tetur02g08510.1">
    <property type="protein sequence ID" value="tetur02g08510.1"/>
    <property type="gene ID" value="tetur02g08510"/>
</dbReference>
<keyword evidence="3 4" id="KW-0539">Nucleus</keyword>
<dbReference type="GO" id="GO:0000470">
    <property type="term" value="P:maturation of LSU-rRNA"/>
    <property type="evidence" value="ECO:0007669"/>
    <property type="project" value="TreeGrafter"/>
</dbReference>
<dbReference type="eggNOG" id="KOG3064">
    <property type="taxonomic scope" value="Eukaryota"/>
</dbReference>
<comment type="subcellular location">
    <subcellularLocation>
        <location evidence="1">Nucleus</location>
    </subcellularLocation>
</comment>
<dbReference type="PIRSF" id="PIRSF003352">
    <property type="entry name" value="MAK16"/>
    <property type="match status" value="1"/>
</dbReference>
<evidence type="ECO:0000313" key="8">
    <source>
        <dbReference type="Proteomes" id="UP000015104"/>
    </source>
</evidence>
<protein>
    <recommendedName>
        <fullName evidence="4">Protein MAK16 homolog</fullName>
    </recommendedName>
</protein>